<dbReference type="PROSITE" id="PS51829">
    <property type="entry name" value="P_HOMO_B"/>
    <property type="match status" value="1"/>
</dbReference>
<evidence type="ECO:0000313" key="9">
    <source>
        <dbReference type="Proteomes" id="UP000298179"/>
    </source>
</evidence>
<evidence type="ECO:0000256" key="1">
    <source>
        <dbReference type="ARBA" id="ARBA00022670"/>
    </source>
</evidence>
<dbReference type="PROSITE" id="PS00330">
    <property type="entry name" value="HEMOLYSIN_CALCIUM"/>
    <property type="match status" value="6"/>
</dbReference>
<evidence type="ECO:0000259" key="7">
    <source>
        <dbReference type="PROSITE" id="PS51829"/>
    </source>
</evidence>
<feature type="active site" description="Charge relay system" evidence="4 5">
    <location>
        <position position="92"/>
    </location>
</feature>
<dbReference type="InterPro" id="IPR008979">
    <property type="entry name" value="Galactose-bd-like_sf"/>
</dbReference>
<dbReference type="InterPro" id="IPR002884">
    <property type="entry name" value="P_dom"/>
</dbReference>
<dbReference type="SUPFAM" id="SSF49785">
    <property type="entry name" value="Galactose-binding domain-like"/>
    <property type="match status" value="1"/>
</dbReference>
<comment type="similarity">
    <text evidence="5">Belongs to the peptidase S8 family.</text>
</comment>
<name>A0A4Y8RGW7_9HYPH</name>
<dbReference type="SUPFAM" id="SSF52743">
    <property type="entry name" value="Subtilisin-like"/>
    <property type="match status" value="1"/>
</dbReference>
<accession>A0A4Y8RGW7</accession>
<keyword evidence="3 5" id="KW-0720">Serine protease</keyword>
<feature type="domain" description="P/Homo B" evidence="7">
    <location>
        <begin position="360"/>
        <end position="493"/>
    </location>
</feature>
<keyword evidence="2 5" id="KW-0378">Hydrolase</keyword>
<feature type="region of interest" description="Disordered" evidence="6">
    <location>
        <begin position="1"/>
        <end position="20"/>
    </location>
</feature>
<dbReference type="SUPFAM" id="SSF51120">
    <property type="entry name" value="beta-Roll"/>
    <property type="match status" value="7"/>
</dbReference>
<dbReference type="PROSITE" id="PS00137">
    <property type="entry name" value="SUBTILASE_HIS"/>
    <property type="match status" value="1"/>
</dbReference>
<dbReference type="Proteomes" id="UP000298179">
    <property type="component" value="Unassembled WGS sequence"/>
</dbReference>
<dbReference type="InterPro" id="IPR018511">
    <property type="entry name" value="Hemolysin-typ_Ca-bd_CS"/>
</dbReference>
<dbReference type="PANTHER" id="PTHR42884:SF14">
    <property type="entry name" value="NEUROENDOCRINE CONVERTASE 1"/>
    <property type="match status" value="1"/>
</dbReference>
<dbReference type="OrthoDB" id="7903906at2"/>
<dbReference type="InterPro" id="IPR015500">
    <property type="entry name" value="Peptidase_S8_subtilisin-rel"/>
</dbReference>
<dbReference type="GO" id="GO:0004252">
    <property type="term" value="F:serine-type endopeptidase activity"/>
    <property type="evidence" value="ECO:0007669"/>
    <property type="project" value="UniProtKB-UniRule"/>
</dbReference>
<evidence type="ECO:0000256" key="5">
    <source>
        <dbReference type="PROSITE-ProRule" id="PRU01240"/>
    </source>
</evidence>
<evidence type="ECO:0000256" key="6">
    <source>
        <dbReference type="SAM" id="MobiDB-lite"/>
    </source>
</evidence>
<dbReference type="InterPro" id="IPR036852">
    <property type="entry name" value="Peptidase_S8/S53_dom_sf"/>
</dbReference>
<gene>
    <name evidence="8" type="ORF">E3C22_15250</name>
</gene>
<dbReference type="PROSITE" id="PS00138">
    <property type="entry name" value="SUBTILASE_SER"/>
    <property type="match status" value="1"/>
</dbReference>
<dbReference type="GO" id="GO:0016485">
    <property type="term" value="P:protein processing"/>
    <property type="evidence" value="ECO:0007669"/>
    <property type="project" value="TreeGrafter"/>
</dbReference>
<evidence type="ECO:0000256" key="4">
    <source>
        <dbReference type="PIRSR" id="PIRSR615500-1"/>
    </source>
</evidence>
<dbReference type="Pfam" id="PF00353">
    <property type="entry name" value="HemolysinCabind"/>
    <property type="match status" value="7"/>
</dbReference>
<feature type="active site" description="Charge relay system" evidence="4 5">
    <location>
        <position position="268"/>
    </location>
</feature>
<protein>
    <recommendedName>
        <fullName evidence="7">P/Homo B domain-containing protein</fullName>
    </recommendedName>
</protein>
<dbReference type="PROSITE" id="PS51892">
    <property type="entry name" value="SUBTILASE"/>
    <property type="match status" value="1"/>
</dbReference>
<evidence type="ECO:0000256" key="2">
    <source>
        <dbReference type="ARBA" id="ARBA00022801"/>
    </source>
</evidence>
<feature type="active site" description="Charge relay system" evidence="4 5">
    <location>
        <position position="56"/>
    </location>
</feature>
<proteinExistence type="inferred from homology"/>
<dbReference type="GO" id="GO:0005509">
    <property type="term" value="F:calcium ion binding"/>
    <property type="evidence" value="ECO:0007669"/>
    <property type="project" value="InterPro"/>
</dbReference>
<dbReference type="InterPro" id="IPR011049">
    <property type="entry name" value="Serralysin-like_metalloprot_C"/>
</dbReference>
<dbReference type="Gene3D" id="3.40.50.200">
    <property type="entry name" value="Peptidase S8/S53 domain"/>
    <property type="match status" value="1"/>
</dbReference>
<dbReference type="Gene3D" id="2.60.120.260">
    <property type="entry name" value="Galactose-binding domain-like"/>
    <property type="match status" value="1"/>
</dbReference>
<evidence type="ECO:0000256" key="3">
    <source>
        <dbReference type="ARBA" id="ARBA00022825"/>
    </source>
</evidence>
<dbReference type="Pfam" id="PF01483">
    <property type="entry name" value="P_proprotein"/>
    <property type="match status" value="1"/>
</dbReference>
<dbReference type="GO" id="GO:0005737">
    <property type="term" value="C:cytoplasm"/>
    <property type="evidence" value="ECO:0007669"/>
    <property type="project" value="UniProtKB-ARBA"/>
</dbReference>
<dbReference type="InterPro" id="IPR023828">
    <property type="entry name" value="Peptidase_S8_Ser-AS"/>
</dbReference>
<dbReference type="Gene3D" id="2.150.10.10">
    <property type="entry name" value="Serralysin-like metalloprotease, C-terminal"/>
    <property type="match status" value="6"/>
</dbReference>
<comment type="caution">
    <text evidence="8">The sequence shown here is derived from an EMBL/GenBank/DDBJ whole genome shotgun (WGS) entry which is preliminary data.</text>
</comment>
<dbReference type="EMBL" id="SOZD01000004">
    <property type="protein sequence ID" value="TFF22003.1"/>
    <property type="molecule type" value="Genomic_DNA"/>
</dbReference>
<dbReference type="RefSeq" id="WP_134762886.1">
    <property type="nucleotide sequence ID" value="NZ_SOZD01000004.1"/>
</dbReference>
<dbReference type="GO" id="GO:0012505">
    <property type="term" value="C:endomembrane system"/>
    <property type="evidence" value="ECO:0007669"/>
    <property type="project" value="UniProtKB-ARBA"/>
</dbReference>
<dbReference type="PRINTS" id="PR00723">
    <property type="entry name" value="SUBTILISIN"/>
</dbReference>
<dbReference type="InterPro" id="IPR000209">
    <property type="entry name" value="Peptidase_S8/S53_dom"/>
</dbReference>
<organism evidence="8 9">
    <name type="scientific">Jiella endophytica</name>
    <dbReference type="NCBI Taxonomy" id="2558362"/>
    <lineage>
        <taxon>Bacteria</taxon>
        <taxon>Pseudomonadati</taxon>
        <taxon>Pseudomonadota</taxon>
        <taxon>Alphaproteobacteria</taxon>
        <taxon>Hyphomicrobiales</taxon>
        <taxon>Aurantimonadaceae</taxon>
        <taxon>Jiella</taxon>
    </lineage>
</organism>
<dbReference type="Pfam" id="PF00082">
    <property type="entry name" value="Peptidase_S8"/>
    <property type="match status" value="1"/>
</dbReference>
<reference evidence="8 9" key="1">
    <citation type="submission" date="2019-03" db="EMBL/GenBank/DDBJ databases">
        <title>Jiella endophytica sp. nov., a novel endophytic bacterium isolated from root of Ficus microcarpa Linn. f.</title>
        <authorList>
            <person name="Tuo L."/>
        </authorList>
    </citation>
    <scope>NUCLEOTIDE SEQUENCE [LARGE SCALE GENOMIC DNA]</scope>
    <source>
        <strain evidence="8 9">CBS5Q-3</strain>
    </source>
</reference>
<dbReference type="PANTHER" id="PTHR42884">
    <property type="entry name" value="PROPROTEIN CONVERTASE SUBTILISIN/KEXIN-RELATED"/>
    <property type="match status" value="1"/>
</dbReference>
<dbReference type="PRINTS" id="PR00313">
    <property type="entry name" value="CABNDNGRPT"/>
</dbReference>
<dbReference type="GO" id="GO:0016020">
    <property type="term" value="C:membrane"/>
    <property type="evidence" value="ECO:0007669"/>
    <property type="project" value="TreeGrafter"/>
</dbReference>
<sequence length="1314" mass="134667">MTDFENDGDTTPAAGQGTFIPSDDLYDDQWHFDFLGDIETIWDEYNGNGVTVGVYDSGIEYTHADLDGNYDPSLHLTIDGSVHDPMPVSEPHGTSVAGLIASEADGTGSVGVAFGATLAGVNLRTLFAAGGSDYYQEAFDQLDHFDVTNLSWGWGYNFQNSTYDQDRAAAFDASLSTGRDGLGTINLKAAGNDNANANGETVINATRATISVGAYDDTGDASYYSNYGANLLISSLSNGGYQGLVTTDETGSNGYDPGDYTDSFGGTSGATPIAAGVVALMLEANPDLGWRDVQTILAYSAMEVGSGVGGALTTDEEHDWFYNGADNWNGGGLHFSEDYGFGGINAYNAVRLAEVWHLFSDAQTSANEDFYSISSTPNVALTDNSVTSVLATFSPPGFSVEYVDVTLDVTHSDLSELLIELISPDGTSVELFDGAKGDGDDLPGGYLSWTFGANAFRGENLQGNWTIRVTDTVAGNTGTLNAFTIEAFGINDTNSPGSSIDDVYHFTDELSESVSRENGRATIEDTDGGTDWANAAALATNSLIDLREGAVSLIDSTYITFAGIENAVGGDGEDTLEGNDSANHLVGNRGNDLITGYGDDDTLDGGAGMDTLRGGSGNDEMRGGTGNDFYVATDAGDTVIETAGEGMDEVRALVSFTLSANVETLSLGGTGNINGTGNATANTLIGNAGNNDLNGAAGNDTIYGGDGNDTLRGGGGNDEMRGSIGDDFYVVTEAGDTVIEGAGEGIDEVRTYMAYTLGRNLEILSFGGTGNLAGTGNELANTLIGNAGNNDLNGAAGNDTLIGGAGNDTLRGGGDADEMRGGTGNDFYVVTETADTVIEEAGEGIDEVRTYMSYTLGQNLETLSFGGIGNYVGTGNELANTLIGNAGNNDLNGAYGDDTLIGGAGNDTLRGGAGADEMRGGTGNDFYVVTETTDTVVEDAGEGTDEVRTLVSYSLSDDVEILSLGGTGDIDGTGNDLANTITGNSGDNDLNGAYGNDTLNGGAGNDTLRGGAGDDEMRGGFGDDFYVVTDTTDSVIENAGEGTDEVRALISCTLGANVEDLSLGGAGNLAGTGNSLANTITGNSGDNDLNGAYGNDTLIGGAGNDTLRGGSGADEMRGEAGDDFYVVTETTDTVIEAVHEGVDEVRALISYTLGYNLETLSLGGSADLDGTGNGIANTITGNSGDNALDGAAGRDTIDGGLGNDMLTGGRGSDVFAFSSTLGANNVDTVTDFSLVEDDAIWLDDVVFTALSVGALSSAAFTIGAMAADASDRIIYDQTNGRLLYDADGTGGGAAIHFATLDAGLNLTADDFLVV</sequence>
<evidence type="ECO:0000313" key="8">
    <source>
        <dbReference type="EMBL" id="TFF22003.1"/>
    </source>
</evidence>
<keyword evidence="1 5" id="KW-0645">Protease</keyword>
<keyword evidence="9" id="KW-1185">Reference proteome</keyword>
<dbReference type="InterPro" id="IPR001343">
    <property type="entry name" value="Hemolysn_Ca-bd"/>
</dbReference>
<dbReference type="InterPro" id="IPR022398">
    <property type="entry name" value="Peptidase_S8_His-AS"/>
</dbReference>